<evidence type="ECO:0000313" key="18">
    <source>
        <dbReference type="Proteomes" id="UP000191285"/>
    </source>
</evidence>
<keyword evidence="11" id="KW-0325">Glycoprotein</keyword>
<dbReference type="GO" id="GO:0046274">
    <property type="term" value="P:lignin catabolic process"/>
    <property type="evidence" value="ECO:0007669"/>
    <property type="project" value="UniProtKB-KW"/>
</dbReference>
<dbReference type="STRING" id="303698.A0A1V6SXM9"/>
<dbReference type="Pfam" id="PF00394">
    <property type="entry name" value="Cu-oxidase"/>
    <property type="match status" value="1"/>
</dbReference>
<dbReference type="Gene3D" id="2.60.40.420">
    <property type="entry name" value="Cupredoxins - blue copper proteins"/>
    <property type="match status" value="3"/>
</dbReference>
<dbReference type="Proteomes" id="UP000191285">
    <property type="component" value="Unassembled WGS sequence"/>
</dbReference>
<evidence type="ECO:0000256" key="10">
    <source>
        <dbReference type="ARBA" id="ARBA00023157"/>
    </source>
</evidence>
<feature type="domain" description="Plastocyanin-like" evidence="14">
    <location>
        <begin position="213"/>
        <end position="355"/>
    </location>
</feature>
<keyword evidence="9" id="KW-0186">Copper</keyword>
<accession>A0A1V6SXM9</accession>
<evidence type="ECO:0000256" key="12">
    <source>
        <dbReference type="ARBA" id="ARBA00023185"/>
    </source>
</evidence>
<keyword evidence="8" id="KW-0560">Oxidoreductase</keyword>
<keyword evidence="7" id="KW-0677">Repeat</keyword>
<dbReference type="GO" id="GO:0005507">
    <property type="term" value="F:copper ion binding"/>
    <property type="evidence" value="ECO:0007669"/>
    <property type="project" value="InterPro"/>
</dbReference>
<evidence type="ECO:0000256" key="13">
    <source>
        <dbReference type="SAM" id="SignalP"/>
    </source>
</evidence>
<evidence type="ECO:0000256" key="9">
    <source>
        <dbReference type="ARBA" id="ARBA00023008"/>
    </source>
</evidence>
<comment type="catalytic activity">
    <reaction evidence="1">
        <text>4 hydroquinone + O2 = 4 benzosemiquinone + 2 H2O</text>
        <dbReference type="Rhea" id="RHEA:11276"/>
        <dbReference type="ChEBI" id="CHEBI:15377"/>
        <dbReference type="ChEBI" id="CHEBI:15379"/>
        <dbReference type="ChEBI" id="CHEBI:17594"/>
        <dbReference type="ChEBI" id="CHEBI:17977"/>
        <dbReference type="EC" id="1.10.3.2"/>
    </reaction>
</comment>
<organism evidence="17 18">
    <name type="scientific">Penicillium steckii</name>
    <dbReference type="NCBI Taxonomy" id="303698"/>
    <lineage>
        <taxon>Eukaryota</taxon>
        <taxon>Fungi</taxon>
        <taxon>Dikarya</taxon>
        <taxon>Ascomycota</taxon>
        <taxon>Pezizomycotina</taxon>
        <taxon>Eurotiomycetes</taxon>
        <taxon>Eurotiomycetidae</taxon>
        <taxon>Eurotiales</taxon>
        <taxon>Aspergillaceae</taxon>
        <taxon>Penicillium</taxon>
    </lineage>
</organism>
<keyword evidence="6 13" id="KW-0732">Signal</keyword>
<comment type="similarity">
    <text evidence="3">Belongs to the multicopper oxidase family.</text>
</comment>
<name>A0A1V6SXM9_9EURO</name>
<evidence type="ECO:0000256" key="11">
    <source>
        <dbReference type="ARBA" id="ARBA00023180"/>
    </source>
</evidence>
<reference evidence="18" key="1">
    <citation type="journal article" date="2017" name="Nat. Microbiol.">
        <title>Global analysis of biosynthetic gene clusters reveals vast potential of secondary metabolite production in Penicillium species.</title>
        <authorList>
            <person name="Nielsen J.C."/>
            <person name="Grijseels S."/>
            <person name="Prigent S."/>
            <person name="Ji B."/>
            <person name="Dainat J."/>
            <person name="Nielsen K.F."/>
            <person name="Frisvad J.C."/>
            <person name="Workman M."/>
            <person name="Nielsen J."/>
        </authorList>
    </citation>
    <scope>NUCLEOTIDE SEQUENCE [LARGE SCALE GENOMIC DNA]</scope>
    <source>
        <strain evidence="18">IBT 24891</strain>
    </source>
</reference>
<evidence type="ECO:0000256" key="5">
    <source>
        <dbReference type="ARBA" id="ARBA00022723"/>
    </source>
</evidence>
<dbReference type="FunFam" id="2.60.40.420:FF:000021">
    <property type="entry name" value="Extracellular dihydrogeodin oxidase/laccase"/>
    <property type="match status" value="1"/>
</dbReference>
<dbReference type="CDD" id="cd13854">
    <property type="entry name" value="CuRO_1_MaLCC_like"/>
    <property type="match status" value="1"/>
</dbReference>
<evidence type="ECO:0000256" key="7">
    <source>
        <dbReference type="ARBA" id="ARBA00022737"/>
    </source>
</evidence>
<evidence type="ECO:0000256" key="3">
    <source>
        <dbReference type="ARBA" id="ARBA00010609"/>
    </source>
</evidence>
<evidence type="ECO:0000256" key="4">
    <source>
        <dbReference type="ARBA" id="ARBA00012297"/>
    </source>
</evidence>
<keyword evidence="5" id="KW-0479">Metal-binding</keyword>
<evidence type="ECO:0000259" key="15">
    <source>
        <dbReference type="Pfam" id="PF07731"/>
    </source>
</evidence>
<feature type="signal peptide" evidence="13">
    <location>
        <begin position="1"/>
        <end position="19"/>
    </location>
</feature>
<dbReference type="PANTHER" id="PTHR11709:SF502">
    <property type="entry name" value="MULTICOPPER OXIDASE"/>
    <property type="match status" value="1"/>
</dbReference>
<dbReference type="FunFam" id="2.60.40.420:FF:000046">
    <property type="entry name" value="Multicopper oxidase"/>
    <property type="match status" value="1"/>
</dbReference>
<evidence type="ECO:0000259" key="14">
    <source>
        <dbReference type="Pfam" id="PF00394"/>
    </source>
</evidence>
<comment type="caution">
    <text evidence="17">The sequence shown here is derived from an EMBL/GenBank/DDBJ whole genome shotgun (WGS) entry which is preliminary data.</text>
</comment>
<evidence type="ECO:0000256" key="1">
    <source>
        <dbReference type="ARBA" id="ARBA00000349"/>
    </source>
</evidence>
<keyword evidence="18" id="KW-1185">Reference proteome</keyword>
<dbReference type="InterPro" id="IPR008972">
    <property type="entry name" value="Cupredoxin"/>
</dbReference>
<dbReference type="SUPFAM" id="SSF49503">
    <property type="entry name" value="Cupredoxins"/>
    <property type="match status" value="3"/>
</dbReference>
<sequence length="578" mass="64798">MPFSSIFLSSLITFQTALGALVPTKHPRDATCVNGPTNRQCWSEGFNISSDYYAHVPETGVTREYWFNIENTTASPDGVEIPVQLINGSFPGPTIIADWGDTVVVHLTNSLQNNGSSLHFHGIRQNWTSHMDGVASITQCPVAPGDSYTYKWRATEYGTGWYHSHFYVQAWNGVFGGFVYTCAHFVVINMLTLPRIQINGPATSNYDVDLGHVFLNDWYHTTADRLVLEAATGGPPTAPNGLINGTNTWNDKGSRFETVFESGKRYRMRLVNAAADQHFRFMIDNHTMEVIANDFVPIHPFNTTQLSIGMGQRYDIIVTGKELQTGNFWMRAIPQSSCSETDATDKVKGIIRYDNSSTADPTTSAYSYTDSCSDEDPSNLIPYLKVDASDTYTYKAGENVEVQVTDNAMLWLMNRTSLHTQWEYPTLLQVAEGNDTWLARQRLISLPEADKWVYFVVHSPFAQDHPMHLHGHDFWLLQAGYGNFDSSMVDSLTLIDAPRRDVVMLPASGYIVGAFKTNNPGTWLMHCHIAWHTSEGFAVQFLERESDITYDAATLNSNCASWDRYVHADDVNQYDSGV</sequence>
<dbReference type="FunFam" id="2.60.40.420:FF:000038">
    <property type="entry name" value="Extracellular dihydrogeodin oxidase/laccase"/>
    <property type="match status" value="1"/>
</dbReference>
<keyword evidence="12" id="KW-0439">Lignin degradation</keyword>
<dbReference type="InterPro" id="IPR045087">
    <property type="entry name" value="Cu-oxidase_fam"/>
</dbReference>
<feature type="domain" description="Plastocyanin-like" evidence="15">
    <location>
        <begin position="421"/>
        <end position="546"/>
    </location>
</feature>
<evidence type="ECO:0000256" key="6">
    <source>
        <dbReference type="ARBA" id="ARBA00022729"/>
    </source>
</evidence>
<protein>
    <recommendedName>
        <fullName evidence="4">laccase</fullName>
        <ecNumber evidence="4">1.10.3.2</ecNumber>
    </recommendedName>
</protein>
<dbReference type="OrthoDB" id="2121828at2759"/>
<dbReference type="CDD" id="cd13901">
    <property type="entry name" value="CuRO_3_MaLCC_like"/>
    <property type="match status" value="1"/>
</dbReference>
<dbReference type="EC" id="1.10.3.2" evidence="4"/>
<dbReference type="Pfam" id="PF07731">
    <property type="entry name" value="Cu-oxidase_2"/>
    <property type="match status" value="1"/>
</dbReference>
<dbReference type="AlphaFoldDB" id="A0A1V6SXM9"/>
<evidence type="ECO:0000313" key="17">
    <source>
        <dbReference type="EMBL" id="OQE18748.1"/>
    </source>
</evidence>
<evidence type="ECO:0000256" key="8">
    <source>
        <dbReference type="ARBA" id="ARBA00023002"/>
    </source>
</evidence>
<dbReference type="CDD" id="cd13880">
    <property type="entry name" value="CuRO_2_MaLCC_like"/>
    <property type="match status" value="1"/>
</dbReference>
<comment type="cofactor">
    <cofactor evidence="2">
        <name>Cu cation</name>
        <dbReference type="ChEBI" id="CHEBI:23378"/>
    </cofactor>
</comment>
<feature type="chain" id="PRO_5011963514" description="laccase" evidence="13">
    <location>
        <begin position="20"/>
        <end position="578"/>
    </location>
</feature>
<dbReference type="EMBL" id="MLKD01000017">
    <property type="protein sequence ID" value="OQE18748.1"/>
    <property type="molecule type" value="Genomic_DNA"/>
</dbReference>
<dbReference type="GO" id="GO:0052716">
    <property type="term" value="F:hydroquinone:oxygen oxidoreductase activity"/>
    <property type="evidence" value="ECO:0007669"/>
    <property type="project" value="UniProtKB-EC"/>
</dbReference>
<dbReference type="InterPro" id="IPR001117">
    <property type="entry name" value="Cu-oxidase_2nd"/>
</dbReference>
<keyword evidence="10" id="KW-1015">Disulfide bond</keyword>
<feature type="domain" description="Plastocyanin-like" evidence="16">
    <location>
        <begin position="69"/>
        <end position="179"/>
    </location>
</feature>
<evidence type="ECO:0000256" key="2">
    <source>
        <dbReference type="ARBA" id="ARBA00001935"/>
    </source>
</evidence>
<dbReference type="InterPro" id="IPR011707">
    <property type="entry name" value="Cu-oxidase-like_N"/>
</dbReference>
<proteinExistence type="inferred from homology"/>
<evidence type="ECO:0000259" key="16">
    <source>
        <dbReference type="Pfam" id="PF07732"/>
    </source>
</evidence>
<dbReference type="InterPro" id="IPR011706">
    <property type="entry name" value="Cu-oxidase_C"/>
</dbReference>
<gene>
    <name evidence="17" type="ORF">PENSTE_c017G07091</name>
</gene>
<dbReference type="Pfam" id="PF07732">
    <property type="entry name" value="Cu-oxidase_3"/>
    <property type="match status" value="1"/>
</dbReference>
<dbReference type="PANTHER" id="PTHR11709">
    <property type="entry name" value="MULTI-COPPER OXIDASE"/>
    <property type="match status" value="1"/>
</dbReference>